<keyword evidence="3" id="KW-1185">Reference proteome</keyword>
<comment type="caution">
    <text evidence="2">The sequence shown here is derived from an EMBL/GenBank/DDBJ whole genome shotgun (WGS) entry which is preliminary data.</text>
</comment>
<evidence type="ECO:0000313" key="3">
    <source>
        <dbReference type="Proteomes" id="UP000675781"/>
    </source>
</evidence>
<organism evidence="2 3">
    <name type="scientific">Actinospica durhamensis</name>
    <dbReference type="NCBI Taxonomy" id="1508375"/>
    <lineage>
        <taxon>Bacteria</taxon>
        <taxon>Bacillati</taxon>
        <taxon>Actinomycetota</taxon>
        <taxon>Actinomycetes</taxon>
        <taxon>Catenulisporales</taxon>
        <taxon>Actinospicaceae</taxon>
        <taxon>Actinospica</taxon>
    </lineage>
</organism>
<feature type="transmembrane region" description="Helical" evidence="1">
    <location>
        <begin position="76"/>
        <end position="94"/>
    </location>
</feature>
<dbReference type="InterPro" id="IPR021401">
    <property type="entry name" value="DUF3040"/>
</dbReference>
<protein>
    <submittedName>
        <fullName evidence="2">DUF3040 domain-containing protein</fullName>
    </submittedName>
</protein>
<dbReference type="Proteomes" id="UP000675781">
    <property type="component" value="Unassembled WGS sequence"/>
</dbReference>
<evidence type="ECO:0000256" key="1">
    <source>
        <dbReference type="SAM" id="Phobius"/>
    </source>
</evidence>
<dbReference type="RefSeq" id="WP_212531636.1">
    <property type="nucleotide sequence ID" value="NZ_JAGSOG010000185.1"/>
</dbReference>
<keyword evidence="1" id="KW-1133">Transmembrane helix</keyword>
<dbReference type="Pfam" id="PF11239">
    <property type="entry name" value="DUF3040"/>
    <property type="match status" value="1"/>
</dbReference>
<reference evidence="2" key="1">
    <citation type="submission" date="2021-04" db="EMBL/GenBank/DDBJ databases">
        <title>Genome based classification of Actinospica acidithermotolerans sp. nov., an actinobacterium isolated from an Indonesian hot spring.</title>
        <authorList>
            <person name="Kusuma A.B."/>
            <person name="Putra K.E."/>
            <person name="Nafisah S."/>
            <person name="Loh J."/>
            <person name="Nouioui I."/>
            <person name="Goodfellow M."/>
        </authorList>
    </citation>
    <scope>NUCLEOTIDE SEQUENCE</scope>
    <source>
        <strain evidence="2">CSCA 57</strain>
    </source>
</reference>
<accession>A0A941ESC8</accession>
<dbReference type="AlphaFoldDB" id="A0A941ESC8"/>
<keyword evidence="1" id="KW-0472">Membrane</keyword>
<name>A0A941ESC8_9ACTN</name>
<dbReference type="EMBL" id="JAGSOG010000185">
    <property type="protein sequence ID" value="MBR7837167.1"/>
    <property type="molecule type" value="Genomic_DNA"/>
</dbReference>
<gene>
    <name evidence="2" type="ORF">KDL01_28075</name>
</gene>
<proteinExistence type="predicted"/>
<sequence length="107" mass="12162">MTLSAQDKRIITLIERDLKQDDPRWSRRYTRRHRRLGRPMLARSSRGGRRVTVMAAFAAWVALVCADESRGPGVWLWIALVATVVAITLAVVHVRAHRRGRGGEFAM</sequence>
<evidence type="ECO:0000313" key="2">
    <source>
        <dbReference type="EMBL" id="MBR7837167.1"/>
    </source>
</evidence>
<keyword evidence="1" id="KW-0812">Transmembrane</keyword>